<evidence type="ECO:0000313" key="5">
    <source>
        <dbReference type="EMBL" id="PUA33956.1"/>
    </source>
</evidence>
<dbReference type="Gene3D" id="3.40.1190.20">
    <property type="match status" value="1"/>
</dbReference>
<comment type="similarity">
    <text evidence="1">Belongs to the carbohydrate kinase PfkB family.</text>
</comment>
<dbReference type="GO" id="GO:0016301">
    <property type="term" value="F:kinase activity"/>
    <property type="evidence" value="ECO:0007669"/>
    <property type="project" value="UniProtKB-KW"/>
</dbReference>
<dbReference type="InterPro" id="IPR002173">
    <property type="entry name" value="Carboh/pur_kinase_PfkB_CS"/>
</dbReference>
<reference evidence="5 6" key="1">
    <citation type="journal article" date="2018" name="Syst. Appl. Microbiol.">
        <title>A new symbiotic nanoarchaeote (Candidatus Nanoclepta minutus) and its host (Zestosphaera tikiterensis gen. nov., sp. nov.) from a New Zealand hot spring.</title>
        <authorList>
            <person name="St John E."/>
            <person name="Liu Y."/>
            <person name="Podar M."/>
            <person name="Stott M.B."/>
            <person name="Meneghin J."/>
            <person name="Chen Z."/>
            <person name="Lagutin K."/>
            <person name="Mitchell K."/>
            <person name="Reysenbach A.L."/>
        </authorList>
    </citation>
    <scope>NUCLEOTIDE SEQUENCE [LARGE SCALE GENOMIC DNA]</scope>
    <source>
        <strain evidence="5">NZ3</strain>
    </source>
</reference>
<feature type="domain" description="Carbohydrate kinase PfkB" evidence="4">
    <location>
        <begin position="2"/>
        <end position="287"/>
    </location>
</feature>
<comment type="caution">
    <text evidence="5">The sequence shown here is derived from an EMBL/GenBank/DDBJ whole genome shotgun (WGS) entry which is preliminary data.</text>
</comment>
<dbReference type="EMBL" id="NBVN01000001">
    <property type="protein sequence ID" value="PUA33956.1"/>
    <property type="molecule type" value="Genomic_DNA"/>
</dbReference>
<protein>
    <recommendedName>
        <fullName evidence="4">Carbohydrate kinase PfkB domain-containing protein</fullName>
    </recommendedName>
</protein>
<dbReference type="PANTHER" id="PTHR43085:SF57">
    <property type="entry name" value="CARBOHYDRATE KINASE PFKB DOMAIN-CONTAINING PROTEIN"/>
    <property type="match status" value="1"/>
</dbReference>
<dbReference type="PROSITE" id="PS00583">
    <property type="entry name" value="PFKB_KINASES_1"/>
    <property type="match status" value="1"/>
</dbReference>
<accession>A0A2R7Y8Z4</accession>
<evidence type="ECO:0000259" key="4">
    <source>
        <dbReference type="Pfam" id="PF00294"/>
    </source>
</evidence>
<dbReference type="Pfam" id="PF00294">
    <property type="entry name" value="PfkB"/>
    <property type="match status" value="1"/>
</dbReference>
<evidence type="ECO:0000256" key="2">
    <source>
        <dbReference type="ARBA" id="ARBA00022679"/>
    </source>
</evidence>
<dbReference type="InterPro" id="IPR029056">
    <property type="entry name" value="Ribokinase-like"/>
</dbReference>
<dbReference type="SUPFAM" id="SSF53613">
    <property type="entry name" value="Ribokinase-like"/>
    <property type="match status" value="1"/>
</dbReference>
<dbReference type="AlphaFoldDB" id="A0A2R7Y8Z4"/>
<sequence>MPQIIILGEACLDVELCLSKLRTKQKLVNTYRVVPGGSAGNVAMTLKSYGVGLRLYTPSGGDYVEKILKEMLDSLRMADDVVYVRGSGQTCLVTHVVSGSRRYVYTYRGPTHTSLKSVLNELDLKHTRIFHISGYGLELFPDSEVREFINIVKNSGVMLSFDLFPRIDLLSPEFVKYLLQNVDLLFGNELEFKILSDLLEGLTPKTLSVEKPDRHVIVKMGGRGACLYIKGRKHCFKPPKVRVVSSRGAGDVLVATFLKDLLIGVEAIEALSDSVEVASQHVAGEGPLNKFIKRLSNWG</sequence>
<name>A0A2R7Y8Z4_9CREN</name>
<evidence type="ECO:0000256" key="3">
    <source>
        <dbReference type="ARBA" id="ARBA00022777"/>
    </source>
</evidence>
<keyword evidence="2" id="KW-0808">Transferase</keyword>
<dbReference type="Proteomes" id="UP000244093">
    <property type="component" value="Unassembled WGS sequence"/>
</dbReference>
<gene>
    <name evidence="5" type="ORF">B7O98_00620</name>
</gene>
<dbReference type="InterPro" id="IPR050306">
    <property type="entry name" value="PfkB_Carbo_kinase"/>
</dbReference>
<evidence type="ECO:0000313" key="6">
    <source>
        <dbReference type="Proteomes" id="UP000244093"/>
    </source>
</evidence>
<organism evidence="5 6">
    <name type="scientific">Zestosphaera tikiterensis</name>
    <dbReference type="NCBI Taxonomy" id="1973259"/>
    <lineage>
        <taxon>Archaea</taxon>
        <taxon>Thermoproteota</taxon>
        <taxon>Thermoprotei</taxon>
        <taxon>Desulfurococcales</taxon>
        <taxon>Desulfurococcaceae</taxon>
        <taxon>Zestosphaera</taxon>
    </lineage>
</organism>
<dbReference type="PANTHER" id="PTHR43085">
    <property type="entry name" value="HEXOKINASE FAMILY MEMBER"/>
    <property type="match status" value="1"/>
</dbReference>
<keyword evidence="3" id="KW-0418">Kinase</keyword>
<evidence type="ECO:0000256" key="1">
    <source>
        <dbReference type="ARBA" id="ARBA00010688"/>
    </source>
</evidence>
<proteinExistence type="inferred from homology"/>
<dbReference type="InterPro" id="IPR011611">
    <property type="entry name" value="PfkB_dom"/>
</dbReference>